<name>A0ABT2YW39_9GAMM</name>
<evidence type="ECO:0000313" key="1">
    <source>
        <dbReference type="EMBL" id="MCV2404121.1"/>
    </source>
</evidence>
<evidence type="ECO:0008006" key="3">
    <source>
        <dbReference type="Google" id="ProtNLM"/>
    </source>
</evidence>
<protein>
    <recommendedName>
        <fullName evidence="3">DUF2946 domain-containing protein</fullName>
    </recommendedName>
</protein>
<gene>
    <name evidence="1" type="ORF">OFY17_14745</name>
</gene>
<evidence type="ECO:0000313" key="2">
    <source>
        <dbReference type="Proteomes" id="UP001209713"/>
    </source>
</evidence>
<accession>A0ABT2YW39</accession>
<sequence length="144" mass="16303">MSVDQMHKASQSVRRRGFVCLVLFVFALFSMAITNHMMSTHMELMQHAVQIDHNMSEHHIVKTDHHMHIDGSDCQPETMLGCGNMAMDHSHQDCLDSHCSTFSGLLLAYLIFSDHFFAVHNVLPLQSYVSLSLSTPYFPPIVIS</sequence>
<organism evidence="1 2">
    <name type="scientific">Marinomonas sargassi</name>
    <dbReference type="NCBI Taxonomy" id="2984494"/>
    <lineage>
        <taxon>Bacteria</taxon>
        <taxon>Pseudomonadati</taxon>
        <taxon>Pseudomonadota</taxon>
        <taxon>Gammaproteobacteria</taxon>
        <taxon>Oceanospirillales</taxon>
        <taxon>Oceanospirillaceae</taxon>
        <taxon>Marinomonas</taxon>
    </lineage>
</organism>
<proteinExistence type="predicted"/>
<comment type="caution">
    <text evidence="1">The sequence shown here is derived from an EMBL/GenBank/DDBJ whole genome shotgun (WGS) entry which is preliminary data.</text>
</comment>
<keyword evidence="2" id="KW-1185">Reference proteome</keyword>
<dbReference type="RefSeq" id="WP_263531500.1">
    <property type="nucleotide sequence ID" value="NZ_JAOVZB010000010.1"/>
</dbReference>
<reference evidence="1 2" key="1">
    <citation type="submission" date="2022-10" db="EMBL/GenBank/DDBJ databases">
        <title>Marinomonas transparenta sp. nov. and Marinomonas sargassi sp. nov., isolated from marine alga (Sargassum natans (L.) Gaillon).</title>
        <authorList>
            <person name="Wang Y."/>
        </authorList>
    </citation>
    <scope>NUCLEOTIDE SEQUENCE [LARGE SCALE GENOMIC DNA]</scope>
    <source>
        <strain evidence="1 2">C2222</strain>
    </source>
</reference>
<dbReference type="EMBL" id="JAOVZB010000010">
    <property type="protein sequence ID" value="MCV2404121.1"/>
    <property type="molecule type" value="Genomic_DNA"/>
</dbReference>
<dbReference type="Proteomes" id="UP001209713">
    <property type="component" value="Unassembled WGS sequence"/>
</dbReference>